<evidence type="ECO:0008006" key="3">
    <source>
        <dbReference type="Google" id="ProtNLM"/>
    </source>
</evidence>
<protein>
    <recommendedName>
        <fullName evidence="3">SipW-cognate class signal peptide</fullName>
    </recommendedName>
</protein>
<evidence type="ECO:0000313" key="2">
    <source>
        <dbReference type="Proteomes" id="UP000543556"/>
    </source>
</evidence>
<dbReference type="AlphaFoldDB" id="A0A7Y7LYU6"/>
<name>A0A7Y7LYU6_9MICC</name>
<dbReference type="RefSeq" id="WP_176634115.1">
    <property type="nucleotide sequence ID" value="NZ_JAAMFM010000005.1"/>
</dbReference>
<gene>
    <name evidence="1" type="ORF">G6034_05600</name>
</gene>
<evidence type="ECO:0000313" key="1">
    <source>
        <dbReference type="EMBL" id="NVM94389.1"/>
    </source>
</evidence>
<dbReference type="Proteomes" id="UP000543556">
    <property type="component" value="Unassembled WGS sequence"/>
</dbReference>
<reference evidence="1 2" key="1">
    <citation type="submission" date="2020-02" db="EMBL/GenBank/DDBJ databases">
        <title>Genome sequence of strain AETb3-4.</title>
        <authorList>
            <person name="Gao J."/>
            <person name="Zhang X."/>
        </authorList>
    </citation>
    <scope>NUCLEOTIDE SEQUENCE [LARGE SCALE GENOMIC DNA]</scope>
    <source>
        <strain evidence="1 2">AETb3-4</strain>
    </source>
</reference>
<organism evidence="1 2">
    <name type="scientific">Arthrobacter wenxiniae</name>
    <dbReference type="NCBI Taxonomy" id="2713570"/>
    <lineage>
        <taxon>Bacteria</taxon>
        <taxon>Bacillati</taxon>
        <taxon>Actinomycetota</taxon>
        <taxon>Actinomycetes</taxon>
        <taxon>Micrococcales</taxon>
        <taxon>Micrococcaceae</taxon>
        <taxon>Arthrobacter</taxon>
    </lineage>
</organism>
<sequence length="197" mass="19212">MRSSPMLKAAGLVLAAVLLGLLAVQGSYALWNTAVSANAGTIQAADFRVSLTDTSVNNTTDMTLPDGTAAAIALTTTPAGTVLPGQATYAGVRLGNVTNAGGDFTIQAALGSTPGKTDAGSGLAGYLTVKAVAAAALDQCSSAALYASAPPADLPAMTIAKGATGVFCFQVALNAATPAALAGSTAAITLPIVVTQQ</sequence>
<proteinExistence type="predicted"/>
<keyword evidence="2" id="KW-1185">Reference proteome</keyword>
<accession>A0A7Y7LYU6</accession>
<dbReference type="EMBL" id="JAAMFM010000005">
    <property type="protein sequence ID" value="NVM94389.1"/>
    <property type="molecule type" value="Genomic_DNA"/>
</dbReference>
<comment type="caution">
    <text evidence="1">The sequence shown here is derived from an EMBL/GenBank/DDBJ whole genome shotgun (WGS) entry which is preliminary data.</text>
</comment>